<reference evidence="5 6" key="1">
    <citation type="submission" date="2024-04" db="EMBL/GenBank/DDBJ databases">
        <authorList>
            <consortium name="Genoscope - CEA"/>
            <person name="William W."/>
        </authorList>
    </citation>
    <scope>NUCLEOTIDE SEQUENCE [LARGE SCALE GENOMIC DNA]</scope>
</reference>
<dbReference type="Proteomes" id="UP001497497">
    <property type="component" value="Unassembled WGS sequence"/>
</dbReference>
<evidence type="ECO:0000313" key="6">
    <source>
        <dbReference type="Proteomes" id="UP001497497"/>
    </source>
</evidence>
<keyword evidence="2 3" id="KW-0040">ANK repeat</keyword>
<evidence type="ECO:0000256" key="1">
    <source>
        <dbReference type="ARBA" id="ARBA00022737"/>
    </source>
</evidence>
<feature type="region of interest" description="Disordered" evidence="4">
    <location>
        <begin position="475"/>
        <end position="530"/>
    </location>
</feature>
<feature type="compositionally biased region" description="Polar residues" evidence="4">
    <location>
        <begin position="512"/>
        <end position="524"/>
    </location>
</feature>
<feature type="compositionally biased region" description="Basic and acidic residues" evidence="4">
    <location>
        <begin position="581"/>
        <end position="599"/>
    </location>
</feature>
<feature type="compositionally biased region" description="Basic and acidic residues" evidence="4">
    <location>
        <begin position="475"/>
        <end position="490"/>
    </location>
</feature>
<proteinExistence type="predicted"/>
<dbReference type="PANTHER" id="PTHR24173:SF74">
    <property type="entry name" value="ANKYRIN REPEAT DOMAIN-CONTAINING PROTEIN 16"/>
    <property type="match status" value="1"/>
</dbReference>
<feature type="repeat" description="ANK" evidence="3">
    <location>
        <begin position="109"/>
        <end position="141"/>
    </location>
</feature>
<comment type="caution">
    <text evidence="5">The sequence shown here is derived from an EMBL/GenBank/DDBJ whole genome shotgun (WGS) entry which is preliminary data.</text>
</comment>
<dbReference type="AlphaFoldDB" id="A0AAV2IS25"/>
<evidence type="ECO:0000256" key="2">
    <source>
        <dbReference type="ARBA" id="ARBA00023043"/>
    </source>
</evidence>
<evidence type="ECO:0000256" key="4">
    <source>
        <dbReference type="SAM" id="MobiDB-lite"/>
    </source>
</evidence>
<feature type="compositionally biased region" description="Low complexity" evidence="4">
    <location>
        <begin position="676"/>
        <end position="698"/>
    </location>
</feature>
<protein>
    <submittedName>
        <fullName evidence="5">Uncharacterized protein</fullName>
    </submittedName>
</protein>
<feature type="region of interest" description="Disordered" evidence="4">
    <location>
        <begin position="659"/>
        <end position="715"/>
    </location>
</feature>
<accession>A0AAV2IS25</accession>
<gene>
    <name evidence="5" type="ORF">GSLYS_00021834001</name>
</gene>
<feature type="repeat" description="ANK" evidence="3">
    <location>
        <begin position="298"/>
        <end position="330"/>
    </location>
</feature>
<dbReference type="PROSITE" id="PS50088">
    <property type="entry name" value="ANK_REPEAT"/>
    <property type="match status" value="9"/>
</dbReference>
<dbReference type="SUPFAM" id="SSF48403">
    <property type="entry name" value="Ankyrin repeat"/>
    <property type="match status" value="2"/>
</dbReference>
<feature type="repeat" description="ANK" evidence="3">
    <location>
        <begin position="331"/>
        <end position="363"/>
    </location>
</feature>
<feature type="repeat" description="ANK" evidence="3">
    <location>
        <begin position="76"/>
        <end position="104"/>
    </location>
</feature>
<feature type="region of interest" description="Disordered" evidence="4">
    <location>
        <begin position="566"/>
        <end position="607"/>
    </location>
</feature>
<feature type="repeat" description="ANK" evidence="3">
    <location>
        <begin position="265"/>
        <end position="297"/>
    </location>
</feature>
<sequence>MDPKRAKVDQNTLMLMRTAEHGFTTEAEGLIKDGADVNGLNIRTEKTPLVLASENGHQETACLLIKYGADIERVEDFYSPLASAAENGHTEIVGMLIAKGANINKMIYSYTSILSLASKNGHNNTVKILIQNGANVNVEEQDPALKWAIRNGHTDVVRTLIEGGANKDYQDYSGCSLLETSIMMCKTDVAKLLIEKGACVDGALRQAFEKKNAAIIKILTTPEIDLNQKDKYGNTFLILAAIGGETDLVIDLIHKGSDIEAQEKRGMTALMCASFSGSLKAVVMLLEKGADVNKKAINGRTALMFASLNGCKDVIEKLIDYGANINETCQNGMTALMYACQDRRTDIVKLLIGKGADLNIQDENGDTALILATKMFKLENMKILIHSGANVSIRGKDGLSARTMAMMKNVKEMLTLFVKNNSVISQDSIQEHQAVSNMMDTETKSPGKCGKTNQMCIKPEQSNKNSSHVISTDIQHNKNIDKKDLHKQNKENLGSTDPVKQGKEGRSLCEHQPNQLIHSSTNKGNKCKRQCRSLNPDKMYSRVASASSQGLNFKRLKLADIHGSKVRDPKFANGNVSKFRRPNETRNHGSKDTSPKDTRSPLSNARCNKWNLGTGPPLGISQTLLIQSAFPCNDSFKRIVTDTTETEFSDITGIEYEDITVGESTDISGTEPTNCSGAESTNSGGTESTSSSGKGSTSYVDKTSPKKTKETLTHTFRMEDGQSVANLLDEFIANLRPKRRTKDVTKDEKIKNVYKTDELSNSSPNITDKKICSCDDLLSFNKGPNINTGQMKGDKNSSDNKKSQIVFKLYHIENVNHAHLQNPSYVNITDATYCVIDEKTPNI</sequence>
<feature type="compositionally biased region" description="Polar residues" evidence="4">
    <location>
        <begin position="662"/>
        <end position="675"/>
    </location>
</feature>
<name>A0AAV2IS25_LYMST</name>
<feature type="compositionally biased region" description="Basic and acidic residues" evidence="4">
    <location>
        <begin position="703"/>
        <end position="715"/>
    </location>
</feature>
<feature type="compositionally biased region" description="Basic and acidic residues" evidence="4">
    <location>
        <begin position="500"/>
        <end position="509"/>
    </location>
</feature>
<dbReference type="PROSITE" id="PS50297">
    <property type="entry name" value="ANK_REP_REGION"/>
    <property type="match status" value="9"/>
</dbReference>
<dbReference type="InterPro" id="IPR036770">
    <property type="entry name" value="Ankyrin_rpt-contain_sf"/>
</dbReference>
<feature type="repeat" description="ANK" evidence="3">
    <location>
        <begin position="44"/>
        <end position="76"/>
    </location>
</feature>
<feature type="repeat" description="ANK" evidence="3">
    <location>
        <begin position="364"/>
        <end position="396"/>
    </location>
</feature>
<dbReference type="EMBL" id="CAXITT010001393">
    <property type="protein sequence ID" value="CAL1548517.1"/>
    <property type="molecule type" value="Genomic_DNA"/>
</dbReference>
<dbReference type="Pfam" id="PF12796">
    <property type="entry name" value="Ank_2"/>
    <property type="match status" value="4"/>
</dbReference>
<dbReference type="InterPro" id="IPR002110">
    <property type="entry name" value="Ankyrin_rpt"/>
</dbReference>
<keyword evidence="1" id="KW-0677">Repeat</keyword>
<feature type="repeat" description="ANK" evidence="3">
    <location>
        <begin position="232"/>
        <end position="264"/>
    </location>
</feature>
<evidence type="ECO:0000313" key="5">
    <source>
        <dbReference type="EMBL" id="CAL1548517.1"/>
    </source>
</evidence>
<feature type="repeat" description="ANK" evidence="3">
    <location>
        <begin position="140"/>
        <end position="172"/>
    </location>
</feature>
<dbReference type="PRINTS" id="PR01415">
    <property type="entry name" value="ANKYRIN"/>
</dbReference>
<keyword evidence="6" id="KW-1185">Reference proteome</keyword>
<dbReference type="SMART" id="SM00248">
    <property type="entry name" value="ANK"/>
    <property type="match status" value="11"/>
</dbReference>
<dbReference type="PANTHER" id="PTHR24173">
    <property type="entry name" value="ANKYRIN REPEAT CONTAINING"/>
    <property type="match status" value="1"/>
</dbReference>
<dbReference type="Gene3D" id="1.25.40.20">
    <property type="entry name" value="Ankyrin repeat-containing domain"/>
    <property type="match status" value="2"/>
</dbReference>
<organism evidence="5 6">
    <name type="scientific">Lymnaea stagnalis</name>
    <name type="common">Great pond snail</name>
    <name type="synonym">Helix stagnalis</name>
    <dbReference type="NCBI Taxonomy" id="6523"/>
    <lineage>
        <taxon>Eukaryota</taxon>
        <taxon>Metazoa</taxon>
        <taxon>Spiralia</taxon>
        <taxon>Lophotrochozoa</taxon>
        <taxon>Mollusca</taxon>
        <taxon>Gastropoda</taxon>
        <taxon>Heterobranchia</taxon>
        <taxon>Euthyneura</taxon>
        <taxon>Panpulmonata</taxon>
        <taxon>Hygrophila</taxon>
        <taxon>Lymnaeoidea</taxon>
        <taxon>Lymnaeidae</taxon>
        <taxon>Lymnaea</taxon>
    </lineage>
</organism>
<evidence type="ECO:0000256" key="3">
    <source>
        <dbReference type="PROSITE-ProRule" id="PRU00023"/>
    </source>
</evidence>